<evidence type="ECO:0000313" key="9">
    <source>
        <dbReference type="Proteomes" id="UP001159042"/>
    </source>
</evidence>
<name>A0AAV8VTQ6_9CUCU</name>
<feature type="transmembrane region" description="Helical" evidence="7">
    <location>
        <begin position="149"/>
        <end position="172"/>
    </location>
</feature>
<dbReference type="GO" id="GO:0005886">
    <property type="term" value="C:plasma membrane"/>
    <property type="evidence" value="ECO:0007669"/>
    <property type="project" value="TreeGrafter"/>
</dbReference>
<feature type="transmembrane region" description="Helical" evidence="7">
    <location>
        <begin position="341"/>
        <end position="366"/>
    </location>
</feature>
<feature type="transmembrane region" description="Helical" evidence="7">
    <location>
        <begin position="115"/>
        <end position="137"/>
    </location>
</feature>
<dbReference type="PRINTS" id="PR01130">
    <property type="entry name" value="DERENTRNSPRT"/>
</dbReference>
<keyword evidence="9" id="KW-1185">Reference proteome</keyword>
<dbReference type="PIRSF" id="PIRSF016379">
    <property type="entry name" value="ENT"/>
    <property type="match status" value="1"/>
</dbReference>
<evidence type="ECO:0000256" key="5">
    <source>
        <dbReference type="ARBA" id="ARBA00022989"/>
    </source>
</evidence>
<dbReference type="PANTHER" id="PTHR10332">
    <property type="entry name" value="EQUILIBRATIVE NUCLEOSIDE TRANSPORTER"/>
    <property type="match status" value="1"/>
</dbReference>
<accession>A0AAV8VTQ6</accession>
<evidence type="ECO:0000256" key="1">
    <source>
        <dbReference type="ARBA" id="ARBA00004141"/>
    </source>
</evidence>
<organism evidence="8 9">
    <name type="scientific">Exocentrus adspersus</name>
    <dbReference type="NCBI Taxonomy" id="1586481"/>
    <lineage>
        <taxon>Eukaryota</taxon>
        <taxon>Metazoa</taxon>
        <taxon>Ecdysozoa</taxon>
        <taxon>Arthropoda</taxon>
        <taxon>Hexapoda</taxon>
        <taxon>Insecta</taxon>
        <taxon>Pterygota</taxon>
        <taxon>Neoptera</taxon>
        <taxon>Endopterygota</taxon>
        <taxon>Coleoptera</taxon>
        <taxon>Polyphaga</taxon>
        <taxon>Cucujiformia</taxon>
        <taxon>Chrysomeloidea</taxon>
        <taxon>Cerambycidae</taxon>
        <taxon>Lamiinae</taxon>
        <taxon>Acanthocinini</taxon>
        <taxon>Exocentrus</taxon>
    </lineage>
</organism>
<reference evidence="8 9" key="1">
    <citation type="journal article" date="2023" name="Insect Mol. Biol.">
        <title>Genome sequencing provides insights into the evolution of gene families encoding plant cell wall-degrading enzymes in longhorned beetles.</title>
        <authorList>
            <person name="Shin N.R."/>
            <person name="Okamura Y."/>
            <person name="Kirsch R."/>
            <person name="Pauchet Y."/>
        </authorList>
    </citation>
    <scope>NUCLEOTIDE SEQUENCE [LARGE SCALE GENOMIC DNA]</scope>
    <source>
        <strain evidence="8">EAD_L_NR</strain>
    </source>
</reference>
<feature type="transmembrane region" description="Helical" evidence="7">
    <location>
        <begin position="378"/>
        <end position="402"/>
    </location>
</feature>
<keyword evidence="4 7" id="KW-0812">Transmembrane</keyword>
<dbReference type="Proteomes" id="UP001159042">
    <property type="component" value="Unassembled WGS sequence"/>
</dbReference>
<feature type="transmembrane region" description="Helical" evidence="7">
    <location>
        <begin position="213"/>
        <end position="233"/>
    </location>
</feature>
<dbReference type="InterPro" id="IPR036259">
    <property type="entry name" value="MFS_trans_sf"/>
</dbReference>
<feature type="transmembrane region" description="Helical" evidence="7">
    <location>
        <begin position="85"/>
        <end position="108"/>
    </location>
</feature>
<comment type="similarity">
    <text evidence="2">Belongs to the SLC29A/ENT transporter (TC 2.A.57) family.</text>
</comment>
<keyword evidence="5 7" id="KW-1133">Transmembrane helix</keyword>
<dbReference type="PANTHER" id="PTHR10332:SF88">
    <property type="entry name" value="EQUILIBRATIVE NUCLEOSIDE TRANSPORTER 1, ISOFORM A"/>
    <property type="match status" value="1"/>
</dbReference>
<gene>
    <name evidence="8" type="ORF">NQ315_005162</name>
</gene>
<feature type="transmembrane region" description="Helical" evidence="7">
    <location>
        <begin position="273"/>
        <end position="292"/>
    </location>
</feature>
<dbReference type="SUPFAM" id="SSF103473">
    <property type="entry name" value="MFS general substrate transporter"/>
    <property type="match status" value="1"/>
</dbReference>
<evidence type="ECO:0000256" key="3">
    <source>
        <dbReference type="ARBA" id="ARBA00022448"/>
    </source>
</evidence>
<protein>
    <recommendedName>
        <fullName evidence="10">Equilibrative nucleoside transporter 3</fullName>
    </recommendedName>
</protein>
<dbReference type="InterPro" id="IPR002259">
    <property type="entry name" value="Eqnu_transpt"/>
</dbReference>
<evidence type="ECO:0000256" key="2">
    <source>
        <dbReference type="ARBA" id="ARBA00007965"/>
    </source>
</evidence>
<keyword evidence="3" id="KW-0813">Transport</keyword>
<evidence type="ECO:0000313" key="8">
    <source>
        <dbReference type="EMBL" id="KAJ8917713.1"/>
    </source>
</evidence>
<feature type="transmembrane region" description="Helical" evidence="7">
    <location>
        <begin position="184"/>
        <end position="207"/>
    </location>
</feature>
<dbReference type="Pfam" id="PF01733">
    <property type="entry name" value="Nucleoside_tran"/>
    <property type="match status" value="1"/>
</dbReference>
<comment type="subcellular location">
    <subcellularLocation>
        <location evidence="1">Membrane</location>
        <topology evidence="1">Multi-pass membrane protein</topology>
    </subcellularLocation>
</comment>
<dbReference type="GO" id="GO:0005337">
    <property type="term" value="F:nucleoside transmembrane transporter activity"/>
    <property type="evidence" value="ECO:0007669"/>
    <property type="project" value="InterPro"/>
</dbReference>
<sequence>MHQFDAEGILEEKEDKKQQDEIQKEENERVPFTFIVLFYFLGTATFVPLNFYVTANEYWMYKFRDATLPFNESDTAEKTTLQKNFTAYTGISNSIGLVSSLIITSFLYKKIPLHIRIVGGMVMLLALFTLTLIFIFVDTDSWQEGFFAIALLIGGFLSVFYGALMVSIFQLSSRLSARCLAAQVAGQSVCGILATLVQIIALAAAPSVKATAALYYAIAIGTIACVMAAYIVTVKRSKQFRDKLKENKKTPNAAKGKRPKLKLDVLKRVFRKMFLLIVSLVLYAGCSSMLQPGVTALMESSGKGTNLWSDKYFIPVCVFLSYNTFELIGREGSSHLKMLKNIYVIITTAVVRVVLFPLILFCNIQPRVHLPVVFHDDAFFIIFVILLGITGGYIANIAIYLIPE</sequence>
<evidence type="ECO:0008006" key="10">
    <source>
        <dbReference type="Google" id="ProtNLM"/>
    </source>
</evidence>
<evidence type="ECO:0000256" key="4">
    <source>
        <dbReference type="ARBA" id="ARBA00022692"/>
    </source>
</evidence>
<keyword evidence="6 7" id="KW-0472">Membrane</keyword>
<feature type="transmembrane region" description="Helical" evidence="7">
    <location>
        <begin position="312"/>
        <end position="329"/>
    </location>
</feature>
<evidence type="ECO:0000256" key="6">
    <source>
        <dbReference type="ARBA" id="ARBA00023136"/>
    </source>
</evidence>
<dbReference type="EMBL" id="JANEYG010000031">
    <property type="protein sequence ID" value="KAJ8917713.1"/>
    <property type="molecule type" value="Genomic_DNA"/>
</dbReference>
<evidence type="ECO:0000256" key="7">
    <source>
        <dbReference type="SAM" id="Phobius"/>
    </source>
</evidence>
<feature type="transmembrane region" description="Helical" evidence="7">
    <location>
        <begin position="32"/>
        <end position="53"/>
    </location>
</feature>
<comment type="caution">
    <text evidence="8">The sequence shown here is derived from an EMBL/GenBank/DDBJ whole genome shotgun (WGS) entry which is preliminary data.</text>
</comment>
<dbReference type="AlphaFoldDB" id="A0AAV8VTQ6"/>
<proteinExistence type="inferred from homology"/>